<dbReference type="AlphaFoldDB" id="A0A0L0HMH0"/>
<feature type="transmembrane region" description="Helical" evidence="4">
    <location>
        <begin position="393"/>
        <end position="414"/>
    </location>
</feature>
<keyword evidence="4" id="KW-1133">Transmembrane helix</keyword>
<feature type="region of interest" description="Disordered" evidence="3">
    <location>
        <begin position="446"/>
        <end position="504"/>
    </location>
</feature>
<keyword evidence="1" id="KW-0880">Kelch repeat</keyword>
<dbReference type="InterPro" id="IPR015915">
    <property type="entry name" value="Kelch-typ_b-propeller"/>
</dbReference>
<dbReference type="PANTHER" id="PTHR46093:SF18">
    <property type="entry name" value="FIBRONECTIN TYPE-III DOMAIN-CONTAINING PROTEIN"/>
    <property type="match status" value="1"/>
</dbReference>
<reference evidence="6 7" key="1">
    <citation type="submission" date="2009-08" db="EMBL/GenBank/DDBJ databases">
        <title>The Genome Sequence of Spizellomyces punctatus strain DAOM BR117.</title>
        <authorList>
            <consortium name="The Broad Institute Genome Sequencing Platform"/>
            <person name="Russ C."/>
            <person name="Cuomo C."/>
            <person name="Shea T."/>
            <person name="Young S.K."/>
            <person name="Zeng Q."/>
            <person name="Koehrsen M."/>
            <person name="Haas B."/>
            <person name="Borodovsky M."/>
            <person name="Guigo R."/>
            <person name="Alvarado L."/>
            <person name="Berlin A."/>
            <person name="Bochicchio J."/>
            <person name="Borenstein D."/>
            <person name="Chapman S."/>
            <person name="Chen Z."/>
            <person name="Engels R."/>
            <person name="Freedman E."/>
            <person name="Gellesch M."/>
            <person name="Goldberg J."/>
            <person name="Griggs A."/>
            <person name="Gujja S."/>
            <person name="Heiman D."/>
            <person name="Hepburn T."/>
            <person name="Howarth C."/>
            <person name="Jen D."/>
            <person name="Larson L."/>
            <person name="Lewis B."/>
            <person name="Mehta T."/>
            <person name="Park D."/>
            <person name="Pearson M."/>
            <person name="Roberts A."/>
            <person name="Saif S."/>
            <person name="Shenoy N."/>
            <person name="Sisk P."/>
            <person name="Stolte C."/>
            <person name="Sykes S."/>
            <person name="Thomson T."/>
            <person name="Walk T."/>
            <person name="White J."/>
            <person name="Yandava C."/>
            <person name="Burger G."/>
            <person name="Gray M.W."/>
            <person name="Holland P.W.H."/>
            <person name="King N."/>
            <person name="Lang F.B.F."/>
            <person name="Roger A.J."/>
            <person name="Ruiz-Trillo I."/>
            <person name="Lander E."/>
            <person name="Nusbaum C."/>
        </authorList>
    </citation>
    <scope>NUCLEOTIDE SEQUENCE [LARGE SCALE GENOMIC DNA]</scope>
    <source>
        <strain evidence="6 7">DAOM BR117</strain>
    </source>
</reference>
<dbReference type="STRING" id="645134.A0A0L0HMH0"/>
<dbReference type="InterPro" id="IPR036028">
    <property type="entry name" value="SH3-like_dom_sf"/>
</dbReference>
<dbReference type="VEuPathDB" id="FungiDB:SPPG_02599"/>
<dbReference type="Pfam" id="PF24681">
    <property type="entry name" value="Kelch_KLHDC2_KLHL20_DRC7"/>
    <property type="match status" value="1"/>
</dbReference>
<organism evidence="6 7">
    <name type="scientific">Spizellomyces punctatus (strain DAOM BR117)</name>
    <dbReference type="NCBI Taxonomy" id="645134"/>
    <lineage>
        <taxon>Eukaryota</taxon>
        <taxon>Fungi</taxon>
        <taxon>Fungi incertae sedis</taxon>
        <taxon>Chytridiomycota</taxon>
        <taxon>Chytridiomycota incertae sedis</taxon>
        <taxon>Chytridiomycetes</taxon>
        <taxon>Spizellomycetales</taxon>
        <taxon>Spizellomycetaceae</taxon>
        <taxon>Spizellomyces</taxon>
    </lineage>
</organism>
<protein>
    <recommendedName>
        <fullName evidence="8">SH3 domain-containing protein</fullName>
    </recommendedName>
</protein>
<dbReference type="SUPFAM" id="SSF117281">
    <property type="entry name" value="Kelch motif"/>
    <property type="match status" value="2"/>
</dbReference>
<name>A0A0L0HMH0_SPIPD</name>
<keyword evidence="4" id="KW-0812">Transmembrane</keyword>
<dbReference type="RefSeq" id="XP_016610139.1">
    <property type="nucleotide sequence ID" value="XM_016750880.1"/>
</dbReference>
<keyword evidence="5" id="KW-0732">Signal</keyword>
<dbReference type="EMBL" id="KQ257453">
    <property type="protein sequence ID" value="KND02100.1"/>
    <property type="molecule type" value="Genomic_DNA"/>
</dbReference>
<feature type="signal peptide" evidence="5">
    <location>
        <begin position="1"/>
        <end position="19"/>
    </location>
</feature>
<evidence type="ECO:0000313" key="6">
    <source>
        <dbReference type="EMBL" id="KND02100.1"/>
    </source>
</evidence>
<dbReference type="OrthoDB" id="5340910at2759"/>
<feature type="compositionally biased region" description="Low complexity" evidence="3">
    <location>
        <begin position="446"/>
        <end position="471"/>
    </location>
</feature>
<feature type="chain" id="PRO_5005540195" description="SH3 domain-containing protein" evidence="5">
    <location>
        <begin position="20"/>
        <end position="622"/>
    </location>
</feature>
<dbReference type="Proteomes" id="UP000053201">
    <property type="component" value="Unassembled WGS sequence"/>
</dbReference>
<evidence type="ECO:0000256" key="4">
    <source>
        <dbReference type="SAM" id="Phobius"/>
    </source>
</evidence>
<dbReference type="SUPFAM" id="SSF50044">
    <property type="entry name" value="SH3-domain"/>
    <property type="match status" value="1"/>
</dbReference>
<evidence type="ECO:0000313" key="7">
    <source>
        <dbReference type="Proteomes" id="UP000053201"/>
    </source>
</evidence>
<keyword evidence="7" id="KW-1185">Reference proteome</keyword>
<dbReference type="Gene3D" id="2.30.30.40">
    <property type="entry name" value="SH3 Domains"/>
    <property type="match status" value="1"/>
</dbReference>
<dbReference type="PANTHER" id="PTHR46093">
    <property type="entry name" value="ACYL-COA-BINDING DOMAIN-CONTAINING PROTEIN 5"/>
    <property type="match status" value="1"/>
</dbReference>
<keyword evidence="2" id="KW-0677">Repeat</keyword>
<evidence type="ECO:0000256" key="1">
    <source>
        <dbReference type="ARBA" id="ARBA00022441"/>
    </source>
</evidence>
<evidence type="ECO:0000256" key="5">
    <source>
        <dbReference type="SAM" id="SignalP"/>
    </source>
</evidence>
<evidence type="ECO:0008006" key="8">
    <source>
        <dbReference type="Google" id="ProtNLM"/>
    </source>
</evidence>
<keyword evidence="4" id="KW-0472">Membrane</keyword>
<feature type="compositionally biased region" description="Low complexity" evidence="3">
    <location>
        <begin position="479"/>
        <end position="499"/>
    </location>
</feature>
<dbReference type="Gene3D" id="2.120.10.80">
    <property type="entry name" value="Kelch-type beta propeller"/>
    <property type="match status" value="2"/>
</dbReference>
<accession>A0A0L0HMH0</accession>
<dbReference type="GeneID" id="27686173"/>
<sequence>MATLLITSLLLFLLRCTQAADLNLGIPRAGFVIIPYSDKFVAFGGSRSILITNNASILQNDAVLAGTGTVVNYKGWTVSQTILLQNQPLLTFSSSCAPYGNSTMLCSGGLDHDHYWSNTFNLTVYNTSNLAAMDITQYPMPIIPTRWDHGSVILENKLYIFGGRGPVNVTQPPIVEFDDHYVIDLAAAPYGATKIVSTKTPGPRTGFCMAALNSTAYVLYGGYRETSAKSYYDDTWIYQPSTGWVDVTSRTQGNPSRRVSPACTTLNGRVYMFGGWGPSVSGMNDVWVFDAEMLRWWQLSADSPKLTGGRPQGRYYCRMHGVGKHLLITGGLRLAPAGSGVADDSALYIFDTVANKWVEKVSDIADVTAGTAPPPNSVPTWAMDVGSRKAQTVGIVLGVLGGLALITGGAYWYLVYRRNKSNDGAFTVGPMQYARKDDLGPRALLRSLSGSSRSTGSTTFSGSSRGSNGPGSPVPPARTLSLQSTQSRTTSRHSSGSATQLPEPVLATRAVNPVIVNRFEFPISPPAYESLVGSSGLMLPELSAGKSSEDDAATKLKGLPHVGSTYFKPGIHQENLSGDEIVIAPGDTVYVRELYADGWACGWNATSQKDGYFPYKCVKGTS</sequence>
<evidence type="ECO:0000256" key="3">
    <source>
        <dbReference type="SAM" id="MobiDB-lite"/>
    </source>
</evidence>
<dbReference type="InParanoid" id="A0A0L0HMH0"/>
<proteinExistence type="predicted"/>
<evidence type="ECO:0000256" key="2">
    <source>
        <dbReference type="ARBA" id="ARBA00022737"/>
    </source>
</evidence>
<gene>
    <name evidence="6" type="ORF">SPPG_02599</name>
</gene>